<evidence type="ECO:0000313" key="2">
    <source>
        <dbReference type="Proteomes" id="UP000006718"/>
    </source>
</evidence>
<keyword evidence="2" id="KW-1185">Reference proteome</keyword>
<dbReference type="PANTHER" id="PTHR12138">
    <property type="entry name" value="PRIMATE-EXPANDED PROTEIN FAMILY"/>
    <property type="match status" value="1"/>
</dbReference>
<organism evidence="1 2">
    <name type="scientific">Macaca mulatta</name>
    <name type="common">Rhesus macaque</name>
    <dbReference type="NCBI Taxonomy" id="9544"/>
    <lineage>
        <taxon>Eukaryota</taxon>
        <taxon>Metazoa</taxon>
        <taxon>Chordata</taxon>
        <taxon>Craniata</taxon>
        <taxon>Vertebrata</taxon>
        <taxon>Euteleostomi</taxon>
        <taxon>Mammalia</taxon>
        <taxon>Eutheria</taxon>
        <taxon>Euarchontoglires</taxon>
        <taxon>Primates</taxon>
        <taxon>Haplorrhini</taxon>
        <taxon>Catarrhini</taxon>
        <taxon>Cercopithecidae</taxon>
        <taxon>Cercopithecinae</taxon>
        <taxon>Macaca</taxon>
    </lineage>
</organism>
<name>A0A5F8AKR8_MACMU</name>
<reference evidence="1" key="2">
    <citation type="submission" date="2019-01" db="EMBL/GenBank/DDBJ databases">
        <authorList>
            <person name="Graves T."/>
            <person name="Eichler E.E."/>
            <person name="Wilson R.K."/>
        </authorList>
    </citation>
    <scope>NUCLEOTIDE SEQUENCE [LARGE SCALE GENOMIC DNA]</scope>
    <source>
        <strain evidence="1">17573</strain>
    </source>
</reference>
<dbReference type="VEuPathDB" id="HostDB:ENSMMUG00000050956"/>
<proteinExistence type="predicted"/>
<reference evidence="1" key="4">
    <citation type="submission" date="2025-09" db="UniProtKB">
        <authorList>
            <consortium name="Ensembl"/>
        </authorList>
    </citation>
    <scope>IDENTIFICATION</scope>
    <source>
        <strain evidence="1">17573</strain>
    </source>
</reference>
<reference evidence="2" key="1">
    <citation type="journal article" date="2007" name="Science">
        <title>Evolutionary and biomedical insights from the rhesus macaque genome.</title>
        <authorList>
            <person name="Gibbs R.A."/>
            <person name="Rogers J."/>
            <person name="Katze M.G."/>
            <person name="Bumgarner R."/>
            <person name="Weinstock G.M."/>
            <person name="Mardis E.R."/>
            <person name="Remington K.A."/>
            <person name="Strausberg R.L."/>
            <person name="Venter J.C."/>
            <person name="Wilson R.K."/>
            <person name="Batzer M.A."/>
            <person name="Bustamante C.D."/>
            <person name="Eichler E.E."/>
            <person name="Hahn M.W."/>
            <person name="Hardison R.C."/>
            <person name="Makova K.D."/>
            <person name="Miller W."/>
            <person name="Milosavljevic A."/>
            <person name="Palermo R.E."/>
            <person name="Siepel A."/>
            <person name="Sikela J.M."/>
            <person name="Attaway T."/>
            <person name="Bell S."/>
            <person name="Bernard K.E."/>
            <person name="Buhay C.J."/>
            <person name="Chandrabose M.N."/>
            <person name="Dao M."/>
            <person name="Davis C."/>
            <person name="Delehaunty K.D."/>
            <person name="Ding Y."/>
            <person name="Dinh H.H."/>
            <person name="Dugan-Rocha S."/>
            <person name="Fulton L.A."/>
            <person name="Gabisi R.A."/>
            <person name="Garner T.T."/>
            <person name="Godfrey J."/>
            <person name="Hawes A.C."/>
            <person name="Hernandez J."/>
            <person name="Hines S."/>
            <person name="Holder M."/>
            <person name="Hume J."/>
            <person name="Jhangiani S.N."/>
            <person name="Joshi V."/>
            <person name="Khan Z.M."/>
            <person name="Kirkness E.F."/>
            <person name="Cree A."/>
            <person name="Fowler R.G."/>
            <person name="Lee S."/>
            <person name="Lewis L.R."/>
            <person name="Li Z."/>
            <person name="Liu Y.-S."/>
            <person name="Moore S.M."/>
            <person name="Muzny D."/>
            <person name="Nazareth L.V."/>
            <person name="Ngo D.N."/>
            <person name="Okwuonu G.O."/>
            <person name="Pai G."/>
            <person name="Parker D."/>
            <person name="Paul H.A."/>
            <person name="Pfannkoch C."/>
            <person name="Pohl C.S."/>
            <person name="Rogers Y.-H.C."/>
            <person name="Ruiz S.J."/>
            <person name="Sabo A."/>
            <person name="Santibanez J."/>
            <person name="Schneider B.W."/>
            <person name="Smith S.M."/>
            <person name="Sodergren E."/>
            <person name="Svatek A.F."/>
            <person name="Utterback T.R."/>
            <person name="Vattathil S."/>
            <person name="Warren W."/>
            <person name="White C.S."/>
            <person name="Chinwalla A.T."/>
            <person name="Feng Y."/>
            <person name="Halpern A.L."/>
            <person name="Hillier L.W."/>
            <person name="Huang X."/>
            <person name="Minx P."/>
            <person name="Nelson J.O."/>
            <person name="Pepin K.H."/>
            <person name="Qin X."/>
            <person name="Sutton G.G."/>
            <person name="Venter E."/>
            <person name="Walenz B.P."/>
            <person name="Wallis J.W."/>
            <person name="Worley K.C."/>
            <person name="Yang S.-P."/>
            <person name="Jones S.M."/>
            <person name="Marra M.A."/>
            <person name="Rocchi M."/>
            <person name="Schein J.E."/>
            <person name="Baertsch R."/>
            <person name="Clarke L."/>
            <person name="Csuros M."/>
            <person name="Glasscock J."/>
            <person name="Harris R.A."/>
            <person name="Havlak P."/>
            <person name="Jackson A.R."/>
            <person name="Jiang H."/>
            <person name="Liu Y."/>
            <person name="Messina D.N."/>
            <person name="Shen Y."/>
            <person name="Song H.X.-Z."/>
            <person name="Wylie T."/>
            <person name="Zhang L."/>
            <person name="Birney E."/>
            <person name="Han K."/>
            <person name="Konkel M.K."/>
            <person name="Lee J."/>
            <person name="Smit A.F.A."/>
            <person name="Ullmer B."/>
            <person name="Wang H."/>
            <person name="Xing J."/>
            <person name="Burhans R."/>
            <person name="Cheng Z."/>
            <person name="Karro J.E."/>
            <person name="Ma J."/>
            <person name="Raney B."/>
            <person name="She X."/>
            <person name="Cox M.J."/>
            <person name="Demuth J.P."/>
            <person name="Dumas L.J."/>
            <person name="Han S.-G."/>
            <person name="Hopkins J."/>
            <person name="Karimpour-Fard A."/>
            <person name="Kim Y.H."/>
            <person name="Pollack J.R."/>
            <person name="Vinar T."/>
            <person name="Addo-Quaye C."/>
            <person name="Degenhardt J."/>
            <person name="Denby A."/>
            <person name="Hubisz M.J."/>
            <person name="Indap A."/>
            <person name="Kosiol C."/>
            <person name="Lahn B.T."/>
            <person name="Lawson H.A."/>
            <person name="Marklein A."/>
            <person name="Nielsen R."/>
            <person name="Vallender E.J."/>
            <person name="Clark A.G."/>
            <person name="Ferguson B."/>
            <person name="Hernandez R.D."/>
            <person name="Hirani K."/>
            <person name="Kehrer-Sawatzki H."/>
            <person name="Kolb J."/>
            <person name="Patil S."/>
            <person name="Pu L.-L."/>
            <person name="Ren Y."/>
            <person name="Smith D.G."/>
            <person name="Wheeler D.A."/>
            <person name="Schenck I."/>
            <person name="Ball E.V."/>
            <person name="Chen R."/>
            <person name="Cooper D.N."/>
            <person name="Giardine B."/>
            <person name="Hsu F."/>
            <person name="Kent W.J."/>
            <person name="Lesk A."/>
            <person name="Nelson D.L."/>
            <person name="O'brien W.E."/>
            <person name="Pruefer K."/>
            <person name="Stenson P.D."/>
            <person name="Wallace J.C."/>
            <person name="Ke H."/>
            <person name="Liu X.-M."/>
            <person name="Wang P."/>
            <person name="Xiang A.P."/>
            <person name="Yang F."/>
            <person name="Barber G.P."/>
            <person name="Haussler D."/>
            <person name="Karolchik D."/>
            <person name="Kern A.D."/>
            <person name="Kuhn R.M."/>
            <person name="Smith K.E."/>
            <person name="Zwieg A.S."/>
        </authorList>
    </citation>
    <scope>NUCLEOTIDE SEQUENCE [LARGE SCALE GENOMIC DNA]</scope>
    <source>
        <strain evidence="2">17573</strain>
    </source>
</reference>
<dbReference type="Bgee" id="ENSMMUG00000050956">
    <property type="expression patterns" value="Expressed in heart"/>
</dbReference>
<reference evidence="1" key="3">
    <citation type="submission" date="2025-08" db="UniProtKB">
        <authorList>
            <consortium name="Ensembl"/>
        </authorList>
    </citation>
    <scope>IDENTIFICATION</scope>
    <source>
        <strain evidence="1">17573</strain>
    </source>
</reference>
<dbReference type="GeneTree" id="ENSGT01120000271815"/>
<evidence type="ECO:0000313" key="1">
    <source>
        <dbReference type="Ensembl" id="ENSMMUP00000077634.1"/>
    </source>
</evidence>
<dbReference type="InParanoid" id="A0A5F8AKR8"/>
<accession>A0A5F8AKR8</accession>
<dbReference type="PRINTS" id="PR02045">
    <property type="entry name" value="F138DOMAIN"/>
</dbReference>
<dbReference type="Ensembl" id="ENSMMUT00000101562.1">
    <property type="protein sequence ID" value="ENSMMUP00000077634.1"/>
    <property type="gene ID" value="ENSMMUG00000050956.1"/>
</dbReference>
<dbReference type="Proteomes" id="UP000006718">
    <property type="component" value="Chromosome 9"/>
</dbReference>
<dbReference type="AlphaFoldDB" id="A0A5F8AKR8"/>
<protein>
    <submittedName>
        <fullName evidence="1">Uncharacterized protein</fullName>
    </submittedName>
</protein>
<dbReference type="PANTHER" id="PTHR12138:SF152">
    <property type="entry name" value="C2H2-TYPE DOMAIN-CONTAINING PROTEIN"/>
    <property type="match status" value="1"/>
</dbReference>
<sequence length="159" mass="17636">NRVSFCHPGWSAVVQSRLTATSTCQVQGDSLASASLVAGITGAHHHDWLVFVLLVDTGFHYVDQAGLKLLTSSDLPASASQSAGITGMATVPGPGLLFDDHSILTCSTQQAISKSRLNKSFYYYHYYYRYYPPSLKLRMQQMRRRGHLAPRWLILPECC</sequence>